<protein>
    <submittedName>
        <fullName evidence="3">Amidohydrolase family protein</fullName>
    </submittedName>
</protein>
<comment type="caution">
    <text evidence="3">The sequence shown here is derived from an EMBL/GenBank/DDBJ whole genome shotgun (WGS) entry which is preliminary data.</text>
</comment>
<dbReference type="InterPro" id="IPR032465">
    <property type="entry name" value="ACMSD"/>
</dbReference>
<sequence>MSLASDTDIAGWVRSLGLPGIVDLHVHFLPTSVMDKVWAYFDNAAVHYGVEWPIHYRLPEAERLATLRSFGVTGFAPLVYPHKPGMASWLTSWAMDFGHRTPGAVPTATLYPEPGVAAYLGDAVAGGARCVKAHVQVGAYDPRDPLLEPAWGLLAEAGVPVVIHCGHGPVPGEYTGLKLFEQVLRRHPRLVTVLAHAGMPEFDEALRLAAAYETVFLDTTMVGTPFAERMSPVPADWSARLADLGDRVALGTDFPNIPYDYATQLRAIESWGLGDDFLRRVLYETPARLLRLTA</sequence>
<dbReference type="CDD" id="cd01292">
    <property type="entry name" value="metallo-dependent_hydrolases"/>
    <property type="match status" value="1"/>
</dbReference>
<evidence type="ECO:0000313" key="4">
    <source>
        <dbReference type="Proteomes" id="UP001589810"/>
    </source>
</evidence>
<evidence type="ECO:0000256" key="1">
    <source>
        <dbReference type="ARBA" id="ARBA00023239"/>
    </source>
</evidence>
<accession>A0ABV6N8I1</accession>
<gene>
    <name evidence="3" type="ORF">ACFFH7_43085</name>
</gene>
<dbReference type="PANTHER" id="PTHR21240:SF28">
    <property type="entry name" value="ISO-OROTATE DECARBOXYLASE (EUROFUNG)"/>
    <property type="match status" value="1"/>
</dbReference>
<reference evidence="3 4" key="1">
    <citation type="submission" date="2024-09" db="EMBL/GenBank/DDBJ databases">
        <authorList>
            <person name="Sun Q."/>
            <person name="Mori K."/>
        </authorList>
    </citation>
    <scope>NUCLEOTIDE SEQUENCE [LARGE SCALE GENOMIC DNA]</scope>
    <source>
        <strain evidence="3 4">TBRC 1432</strain>
    </source>
</reference>
<dbReference type="Proteomes" id="UP001589810">
    <property type="component" value="Unassembled WGS sequence"/>
</dbReference>
<keyword evidence="4" id="KW-1185">Reference proteome</keyword>
<dbReference type="EMBL" id="JBHLUD010000015">
    <property type="protein sequence ID" value="MFC0548355.1"/>
    <property type="molecule type" value="Genomic_DNA"/>
</dbReference>
<evidence type="ECO:0000313" key="3">
    <source>
        <dbReference type="EMBL" id="MFC0548355.1"/>
    </source>
</evidence>
<keyword evidence="1" id="KW-0456">Lyase</keyword>
<evidence type="ECO:0000259" key="2">
    <source>
        <dbReference type="Pfam" id="PF04909"/>
    </source>
</evidence>
<proteinExistence type="predicted"/>
<dbReference type="PANTHER" id="PTHR21240">
    <property type="entry name" value="2-AMINO-3-CARBOXYLMUCONATE-6-SEMIALDEHYDE DECARBOXYLASE"/>
    <property type="match status" value="1"/>
</dbReference>
<dbReference type="SUPFAM" id="SSF51556">
    <property type="entry name" value="Metallo-dependent hydrolases"/>
    <property type="match status" value="1"/>
</dbReference>
<dbReference type="Pfam" id="PF04909">
    <property type="entry name" value="Amidohydro_2"/>
    <property type="match status" value="1"/>
</dbReference>
<dbReference type="InterPro" id="IPR006680">
    <property type="entry name" value="Amidohydro-rel"/>
</dbReference>
<dbReference type="Gene3D" id="3.20.20.140">
    <property type="entry name" value="Metal-dependent hydrolases"/>
    <property type="match status" value="1"/>
</dbReference>
<dbReference type="InterPro" id="IPR032466">
    <property type="entry name" value="Metal_Hydrolase"/>
</dbReference>
<organism evidence="3 4">
    <name type="scientific">Kutzneria chonburiensis</name>
    <dbReference type="NCBI Taxonomy" id="1483604"/>
    <lineage>
        <taxon>Bacteria</taxon>
        <taxon>Bacillati</taxon>
        <taxon>Actinomycetota</taxon>
        <taxon>Actinomycetes</taxon>
        <taxon>Pseudonocardiales</taxon>
        <taxon>Pseudonocardiaceae</taxon>
        <taxon>Kutzneria</taxon>
    </lineage>
</organism>
<dbReference type="RefSeq" id="WP_273937799.1">
    <property type="nucleotide sequence ID" value="NZ_CP097263.1"/>
</dbReference>
<feature type="domain" description="Amidohydrolase-related" evidence="2">
    <location>
        <begin position="22"/>
        <end position="292"/>
    </location>
</feature>
<name>A0ABV6N8I1_9PSEU</name>